<evidence type="ECO:0000256" key="5">
    <source>
        <dbReference type="ARBA" id="ARBA00022448"/>
    </source>
</evidence>
<feature type="domain" description="AMP-binding enzyme C-terminal" evidence="21">
    <location>
        <begin position="501"/>
        <end position="580"/>
    </location>
</feature>
<keyword evidence="13" id="KW-0445">Lipid transport</keyword>
<dbReference type="PANTHER" id="PTHR43107:SF15">
    <property type="entry name" value="FATTY ACID TRANSPORT PROTEIN 3, ISOFORM A"/>
    <property type="match status" value="1"/>
</dbReference>
<name>A0A9P4I0K7_9PEZI</name>
<evidence type="ECO:0000256" key="1">
    <source>
        <dbReference type="ARBA" id="ARBA00004502"/>
    </source>
</evidence>
<keyword evidence="7" id="KW-0436">Ligase</keyword>
<evidence type="ECO:0000256" key="4">
    <source>
        <dbReference type="ARBA" id="ARBA00006432"/>
    </source>
</evidence>
<dbReference type="Pfam" id="PF00501">
    <property type="entry name" value="AMP-binding"/>
    <property type="match status" value="1"/>
</dbReference>
<gene>
    <name evidence="22" type="ORF">K490DRAFT_63213</name>
</gene>
<keyword evidence="11" id="KW-0067">ATP-binding</keyword>
<dbReference type="GO" id="GO:0005778">
    <property type="term" value="C:peroxisomal membrane"/>
    <property type="evidence" value="ECO:0007669"/>
    <property type="project" value="UniProtKB-SubCell"/>
</dbReference>
<dbReference type="PANTHER" id="PTHR43107">
    <property type="entry name" value="LONG-CHAIN FATTY ACID TRANSPORT PROTEIN"/>
    <property type="match status" value="1"/>
</dbReference>
<evidence type="ECO:0000256" key="15">
    <source>
        <dbReference type="ARBA" id="ARBA00023140"/>
    </source>
</evidence>
<evidence type="ECO:0000256" key="19">
    <source>
        <dbReference type="ARBA" id="ARBA00078285"/>
    </source>
</evidence>
<dbReference type="FunFam" id="3.30.300.30:FF:000002">
    <property type="entry name" value="Long-chain fatty acid transport protein 1"/>
    <property type="match status" value="1"/>
</dbReference>
<dbReference type="PROSITE" id="PS00455">
    <property type="entry name" value="AMP_BINDING"/>
    <property type="match status" value="1"/>
</dbReference>
<dbReference type="InterPro" id="IPR000873">
    <property type="entry name" value="AMP-dep_synth/lig_dom"/>
</dbReference>
<dbReference type="Gene3D" id="3.30.300.30">
    <property type="match status" value="1"/>
</dbReference>
<dbReference type="InterPro" id="IPR025110">
    <property type="entry name" value="AMP-bd_C"/>
</dbReference>
<accession>A0A9P4I0K7</accession>
<evidence type="ECO:0000256" key="6">
    <source>
        <dbReference type="ARBA" id="ARBA00022475"/>
    </source>
</evidence>
<evidence type="ECO:0000256" key="13">
    <source>
        <dbReference type="ARBA" id="ARBA00023055"/>
    </source>
</evidence>
<organism evidence="22 23">
    <name type="scientific">Saccharata proteae CBS 121410</name>
    <dbReference type="NCBI Taxonomy" id="1314787"/>
    <lineage>
        <taxon>Eukaryota</taxon>
        <taxon>Fungi</taxon>
        <taxon>Dikarya</taxon>
        <taxon>Ascomycota</taxon>
        <taxon>Pezizomycotina</taxon>
        <taxon>Dothideomycetes</taxon>
        <taxon>Dothideomycetes incertae sedis</taxon>
        <taxon>Botryosphaeriales</taxon>
        <taxon>Saccharataceae</taxon>
        <taxon>Saccharata</taxon>
    </lineage>
</organism>
<keyword evidence="12" id="KW-1133">Transmembrane helix</keyword>
<dbReference type="InterPro" id="IPR045851">
    <property type="entry name" value="AMP-bd_C_sf"/>
</dbReference>
<evidence type="ECO:0000256" key="12">
    <source>
        <dbReference type="ARBA" id="ARBA00022989"/>
    </source>
</evidence>
<sequence length="631" mass="70623">MSLPLAAVASVVGIGAYLNAKFHIGHDLRYKDLSRNAQHVENYFQSRASKSRLLIWHVLEEHAAVRPHHPFLVFDAASPERREWSYAQFVDSVNRVGSWLIEELGIEVGEIVALDGGNSPEYLMLWFALDAIGAVPSFINCNLTSKGLVHCVQICKCRYLLADSDVTPLVEPHVEELQDIGVKTIYYSPSQLAALQKTSPLPRSRSEFVDANDLRGLVYTSGTTGLPKAVVIPTGRDLLTGYCVAHLLSLTPNSRMYTCMPLYHGAAHALCTTAIIHAGGTIVLGRKFSHSRFWPEVRAAQANIIQYVGELCRYLINAPPDPKDKNNNVEMAWGNGMRADVWEPFRERFGIPVIHELYAATDGMGSVFNKNKGEFTRHALALRGLMWKLRRGGTEALVKLDLDDGDAIVRDKDGWAVRAKTNEPGEMLYLLDQTLENHGYTGYFDNPGASEKRKIRDVFKKGDLWFRSGDMMRFDKDGRYYFVDRLGDTYRWKSENVSTNEVSDVIGSFPQIAEANVYGVSVPRSDGRAGCAAITFPKGVTEGSFDWKGLVEHARRNLPRYAVPLFLRLTEAIDYTGTMKMQKGRLRLEGVDVVKVEGTGDRLYWLPVDGEAYVRFTAKEFEALQSGQTKL</sequence>
<dbReference type="InterPro" id="IPR020845">
    <property type="entry name" value="AMP-binding_CS"/>
</dbReference>
<evidence type="ECO:0000256" key="2">
    <source>
        <dbReference type="ARBA" id="ARBA00004585"/>
    </source>
</evidence>
<keyword evidence="15" id="KW-0576">Peroxisome</keyword>
<dbReference type="GO" id="GO:0044539">
    <property type="term" value="P:long-chain fatty acid import into cell"/>
    <property type="evidence" value="ECO:0007669"/>
    <property type="project" value="TreeGrafter"/>
</dbReference>
<evidence type="ECO:0000313" key="23">
    <source>
        <dbReference type="Proteomes" id="UP000799776"/>
    </source>
</evidence>
<reference evidence="22" key="1">
    <citation type="journal article" date="2020" name="Stud. Mycol.">
        <title>101 Dothideomycetes genomes: a test case for predicting lifestyles and emergence of pathogens.</title>
        <authorList>
            <person name="Haridas S."/>
            <person name="Albert R."/>
            <person name="Binder M."/>
            <person name="Bloem J."/>
            <person name="Labutti K."/>
            <person name="Salamov A."/>
            <person name="Andreopoulos B."/>
            <person name="Baker S."/>
            <person name="Barry K."/>
            <person name="Bills G."/>
            <person name="Bluhm B."/>
            <person name="Cannon C."/>
            <person name="Castanera R."/>
            <person name="Culley D."/>
            <person name="Daum C."/>
            <person name="Ezra D."/>
            <person name="Gonzalez J."/>
            <person name="Henrissat B."/>
            <person name="Kuo A."/>
            <person name="Liang C."/>
            <person name="Lipzen A."/>
            <person name="Lutzoni F."/>
            <person name="Magnuson J."/>
            <person name="Mondo S."/>
            <person name="Nolan M."/>
            <person name="Ohm R."/>
            <person name="Pangilinan J."/>
            <person name="Park H.-J."/>
            <person name="Ramirez L."/>
            <person name="Alfaro M."/>
            <person name="Sun H."/>
            <person name="Tritt A."/>
            <person name="Yoshinaga Y."/>
            <person name="Zwiers L.-H."/>
            <person name="Turgeon B."/>
            <person name="Goodwin S."/>
            <person name="Spatafora J."/>
            <person name="Crous P."/>
            <person name="Grigoriev I."/>
        </authorList>
    </citation>
    <scope>NUCLEOTIDE SEQUENCE</scope>
    <source>
        <strain evidence="22">CBS 121410</strain>
    </source>
</reference>
<comment type="similarity">
    <text evidence="4">Belongs to the ATP-dependent AMP-binding enzyme family.</text>
</comment>
<dbReference type="Pfam" id="PF13193">
    <property type="entry name" value="AMP-binding_C"/>
    <property type="match status" value="1"/>
</dbReference>
<dbReference type="Proteomes" id="UP000799776">
    <property type="component" value="Unassembled WGS sequence"/>
</dbReference>
<dbReference type="OrthoDB" id="10253869at2759"/>
<dbReference type="EMBL" id="ML978713">
    <property type="protein sequence ID" value="KAF2090334.1"/>
    <property type="molecule type" value="Genomic_DNA"/>
</dbReference>
<evidence type="ECO:0000256" key="18">
    <source>
        <dbReference type="ARBA" id="ARBA00068795"/>
    </source>
</evidence>
<evidence type="ECO:0000256" key="9">
    <source>
        <dbReference type="ARBA" id="ARBA00022692"/>
    </source>
</evidence>
<evidence type="ECO:0000256" key="16">
    <source>
        <dbReference type="ARBA" id="ARBA00051585"/>
    </source>
</evidence>
<keyword evidence="14" id="KW-0472">Membrane</keyword>
<keyword evidence="23" id="KW-1185">Reference proteome</keyword>
<evidence type="ECO:0000256" key="11">
    <source>
        <dbReference type="ARBA" id="ARBA00022840"/>
    </source>
</evidence>
<evidence type="ECO:0000256" key="7">
    <source>
        <dbReference type="ARBA" id="ARBA00022598"/>
    </source>
</evidence>
<keyword evidence="8" id="KW-0551">Lipid droplet</keyword>
<feature type="domain" description="AMP-dependent synthetase/ligase" evidence="20">
    <location>
        <begin position="59"/>
        <end position="369"/>
    </location>
</feature>
<keyword evidence="5" id="KW-0813">Transport</keyword>
<evidence type="ECO:0000256" key="10">
    <source>
        <dbReference type="ARBA" id="ARBA00022741"/>
    </source>
</evidence>
<dbReference type="GO" id="GO:0009898">
    <property type="term" value="C:cytoplasmic side of plasma membrane"/>
    <property type="evidence" value="ECO:0007669"/>
    <property type="project" value="TreeGrafter"/>
</dbReference>
<dbReference type="SUPFAM" id="SSF56801">
    <property type="entry name" value="Acetyl-CoA synthetase-like"/>
    <property type="match status" value="1"/>
</dbReference>
<dbReference type="FunFam" id="3.40.50.12780:FF:000019">
    <property type="entry name" value="Long-chain fatty acid transporter"/>
    <property type="match status" value="1"/>
</dbReference>
<comment type="subcellular location">
    <subcellularLocation>
        <location evidence="3">Cell membrane</location>
        <topology evidence="3">Multi-pass membrane protein</topology>
    </subcellularLocation>
    <subcellularLocation>
        <location evidence="1">Lipid droplet</location>
    </subcellularLocation>
    <subcellularLocation>
        <location evidence="2">Peroxisome membrane</location>
        <topology evidence="2">Multi-pass membrane protein</topology>
    </subcellularLocation>
</comment>
<protein>
    <recommendedName>
        <fullName evidence="18">Very long-chain fatty acid transport protein</fullName>
    </recommendedName>
    <alternativeName>
        <fullName evidence="19">Very-long-chain acyl-CoA synthetase</fullName>
    </alternativeName>
</protein>
<evidence type="ECO:0000256" key="17">
    <source>
        <dbReference type="ARBA" id="ARBA00060276"/>
    </source>
</evidence>
<comment type="caution">
    <text evidence="22">The sequence shown here is derived from an EMBL/GenBank/DDBJ whole genome shotgun (WGS) entry which is preliminary data.</text>
</comment>
<dbReference type="GO" id="GO:0005811">
    <property type="term" value="C:lipid droplet"/>
    <property type="evidence" value="ECO:0007669"/>
    <property type="project" value="UniProtKB-SubCell"/>
</dbReference>
<comment type="function">
    <text evidence="17">Acyl-CoA synthetase required for both the import of long chain fatty acids (LCFAs) (C14-C18) and the activation very long chain fatty acids (VLCFAs) (C20-C26) by esterification of the fatty acids into metabolically active CoA-thioesters for subsequent degradation or incorporation into phospholipids. The transport and fatty acyl-CoA synthetase activities are genetically separable and are thus independent activities. Esterifies VLCFAs in the peroxisome matrix. The VLCFAs are actively transported into peroxisomes by a PXA1-PXA2 heterodimeric transporter in the peroxisomal membrane.</text>
</comment>
<dbReference type="GO" id="GO:0005324">
    <property type="term" value="F:long-chain fatty acid transmembrane transporter activity"/>
    <property type="evidence" value="ECO:0007669"/>
    <property type="project" value="TreeGrafter"/>
</dbReference>
<dbReference type="InterPro" id="IPR042099">
    <property type="entry name" value="ANL_N_sf"/>
</dbReference>
<proteinExistence type="inferred from homology"/>
<comment type="catalytic activity">
    <reaction evidence="16">
        <text>a very long-chain fatty acid + ATP + CoA = a very long-chain fatty acyl-CoA + AMP + diphosphate</text>
        <dbReference type="Rhea" id="RHEA:54536"/>
        <dbReference type="ChEBI" id="CHEBI:30616"/>
        <dbReference type="ChEBI" id="CHEBI:33019"/>
        <dbReference type="ChEBI" id="CHEBI:57287"/>
        <dbReference type="ChEBI" id="CHEBI:58950"/>
        <dbReference type="ChEBI" id="CHEBI:138261"/>
        <dbReference type="ChEBI" id="CHEBI:456215"/>
    </reaction>
</comment>
<keyword evidence="9" id="KW-0812">Transmembrane</keyword>
<keyword evidence="6" id="KW-1003">Cell membrane</keyword>
<evidence type="ECO:0000256" key="8">
    <source>
        <dbReference type="ARBA" id="ARBA00022677"/>
    </source>
</evidence>
<evidence type="ECO:0000313" key="22">
    <source>
        <dbReference type="EMBL" id="KAF2090334.1"/>
    </source>
</evidence>
<evidence type="ECO:0000259" key="20">
    <source>
        <dbReference type="Pfam" id="PF00501"/>
    </source>
</evidence>
<dbReference type="AlphaFoldDB" id="A0A9P4I0K7"/>
<evidence type="ECO:0000256" key="14">
    <source>
        <dbReference type="ARBA" id="ARBA00023136"/>
    </source>
</evidence>
<keyword evidence="10" id="KW-0547">Nucleotide-binding</keyword>
<evidence type="ECO:0000259" key="21">
    <source>
        <dbReference type="Pfam" id="PF13193"/>
    </source>
</evidence>
<evidence type="ECO:0000256" key="3">
    <source>
        <dbReference type="ARBA" id="ARBA00004651"/>
    </source>
</evidence>
<dbReference type="GO" id="GO:0005524">
    <property type="term" value="F:ATP binding"/>
    <property type="evidence" value="ECO:0007669"/>
    <property type="project" value="UniProtKB-KW"/>
</dbReference>
<dbReference type="GO" id="GO:0004467">
    <property type="term" value="F:long-chain fatty acid-CoA ligase activity"/>
    <property type="evidence" value="ECO:0007669"/>
    <property type="project" value="TreeGrafter"/>
</dbReference>
<dbReference type="Gene3D" id="3.40.50.12780">
    <property type="entry name" value="N-terminal domain of ligase-like"/>
    <property type="match status" value="1"/>
</dbReference>